<organism evidence="2 3">
    <name type="scientific">Quercus suber</name>
    <name type="common">Cork oak</name>
    <dbReference type="NCBI Taxonomy" id="58331"/>
    <lineage>
        <taxon>Eukaryota</taxon>
        <taxon>Viridiplantae</taxon>
        <taxon>Streptophyta</taxon>
        <taxon>Embryophyta</taxon>
        <taxon>Tracheophyta</taxon>
        <taxon>Spermatophyta</taxon>
        <taxon>Magnoliopsida</taxon>
        <taxon>eudicotyledons</taxon>
        <taxon>Gunneridae</taxon>
        <taxon>Pentapetalae</taxon>
        <taxon>rosids</taxon>
        <taxon>fabids</taxon>
        <taxon>Fagales</taxon>
        <taxon>Fagaceae</taxon>
        <taxon>Quercus</taxon>
    </lineage>
</organism>
<evidence type="ECO:0000313" key="3">
    <source>
        <dbReference type="Proteomes" id="UP000237347"/>
    </source>
</evidence>
<feature type="chain" id="PRO_5043900624" evidence="1">
    <location>
        <begin position="43"/>
        <end position="229"/>
    </location>
</feature>
<comment type="caution">
    <text evidence="2">The sequence shown here is derived from an EMBL/GenBank/DDBJ whole genome shotgun (WGS) entry which is preliminary data.</text>
</comment>
<reference evidence="2 3" key="1">
    <citation type="journal article" date="2018" name="Sci. Data">
        <title>The draft genome sequence of cork oak.</title>
        <authorList>
            <person name="Ramos A.M."/>
            <person name="Usie A."/>
            <person name="Barbosa P."/>
            <person name="Barros P.M."/>
            <person name="Capote T."/>
            <person name="Chaves I."/>
            <person name="Simoes F."/>
            <person name="Abreu I."/>
            <person name="Carrasquinho I."/>
            <person name="Faro C."/>
            <person name="Guimaraes J.B."/>
            <person name="Mendonca D."/>
            <person name="Nobrega F."/>
            <person name="Rodrigues L."/>
            <person name="Saibo N.J.M."/>
            <person name="Varela M.C."/>
            <person name="Egas C."/>
            <person name="Matos J."/>
            <person name="Miguel C.M."/>
            <person name="Oliveira M.M."/>
            <person name="Ricardo C.P."/>
            <person name="Goncalves S."/>
        </authorList>
    </citation>
    <scope>NUCLEOTIDE SEQUENCE [LARGE SCALE GENOMIC DNA]</scope>
    <source>
        <strain evidence="3">cv. HL8</strain>
    </source>
</reference>
<name>A0AAW0IPR8_QUESU</name>
<protein>
    <submittedName>
        <fullName evidence="2">Uncharacterized protein</fullName>
    </submittedName>
</protein>
<sequence>MPYANPIQMGHCNHLASMRNKWCSWFCRIWIMGLLMFANVTSEDQIGAPSSGSLCISDCATCPVICSPPPPLLEMPPMAGPNDYPYPYYYFYASKAASSLPLDASFYFITPASPPKSSSYPSWGTPPPPFKYYNNMPPSGRMPPMAGPNDYPYPYYYFYASKAASSLPLDAPFYFMLLFFFHCYKHAYYTWQFCLATNHGDEFMVLMMDVLPDQELNFDGNQSIPIIFL</sequence>
<dbReference type="Proteomes" id="UP000237347">
    <property type="component" value="Unassembled WGS sequence"/>
</dbReference>
<evidence type="ECO:0000256" key="1">
    <source>
        <dbReference type="SAM" id="SignalP"/>
    </source>
</evidence>
<keyword evidence="1" id="KW-0732">Signal</keyword>
<proteinExistence type="predicted"/>
<dbReference type="AlphaFoldDB" id="A0AAW0IPR8"/>
<feature type="signal peptide" evidence="1">
    <location>
        <begin position="1"/>
        <end position="42"/>
    </location>
</feature>
<dbReference type="EMBL" id="PKMF04000938">
    <property type="protein sequence ID" value="KAK7816442.1"/>
    <property type="molecule type" value="Genomic_DNA"/>
</dbReference>
<accession>A0AAW0IPR8</accession>
<gene>
    <name evidence="2" type="ORF">CFP56_044090</name>
</gene>
<keyword evidence="3" id="KW-1185">Reference proteome</keyword>
<evidence type="ECO:0000313" key="2">
    <source>
        <dbReference type="EMBL" id="KAK7816442.1"/>
    </source>
</evidence>